<dbReference type="RefSeq" id="WP_349641817.1">
    <property type="nucleotide sequence ID" value="NZ_CAWVOH010000001.1"/>
</dbReference>
<evidence type="ECO:0000256" key="1">
    <source>
        <dbReference type="ARBA" id="ARBA00022737"/>
    </source>
</evidence>
<evidence type="ECO:0000259" key="2">
    <source>
        <dbReference type="Pfam" id="PF06458"/>
    </source>
</evidence>
<reference evidence="3 4" key="1">
    <citation type="submission" date="2024-01" db="EMBL/GenBank/DDBJ databases">
        <authorList>
            <person name="Botero Cardona J."/>
        </authorList>
    </citation>
    <scope>NUCLEOTIDE SEQUENCE [LARGE SCALE GENOMIC DNA]</scope>
    <source>
        <strain evidence="3 4">LMG 33000</strain>
    </source>
</reference>
<dbReference type="EMBL" id="CAWVOH010000001">
    <property type="protein sequence ID" value="CAK8054281.1"/>
    <property type="molecule type" value="Genomic_DNA"/>
</dbReference>
<protein>
    <submittedName>
        <fullName evidence="3">Class I (ManA)</fullName>
    </submittedName>
</protein>
<organism evidence="3 4">
    <name type="scientific">Eupransor demetentiae</name>
    <dbReference type="NCBI Taxonomy" id="3109584"/>
    <lineage>
        <taxon>Bacteria</taxon>
        <taxon>Bacillati</taxon>
        <taxon>Bacillota</taxon>
        <taxon>Bacilli</taxon>
        <taxon>Lactobacillales</taxon>
        <taxon>Lactobacillaceae</taxon>
        <taxon>Eupransor</taxon>
    </lineage>
</organism>
<keyword evidence="1" id="KW-0677">Repeat</keyword>
<accession>A0ABP0EQ72</accession>
<gene>
    <name evidence="3" type="ORF">R54876_GBNLAHCA_00843</name>
</gene>
<dbReference type="InterPro" id="IPR009459">
    <property type="entry name" value="MucBP_dom"/>
</dbReference>
<proteinExistence type="predicted"/>
<feature type="domain" description="MucBP" evidence="2">
    <location>
        <begin position="14"/>
        <end position="69"/>
    </location>
</feature>
<dbReference type="Pfam" id="PF06458">
    <property type="entry name" value="MucBP"/>
    <property type="match status" value="1"/>
</dbReference>
<comment type="caution">
    <text evidence="3">The sequence shown here is derived from an EMBL/GenBank/DDBJ whole genome shotgun (WGS) entry which is preliminary data.</text>
</comment>
<dbReference type="Proteomes" id="UP001314241">
    <property type="component" value="Unassembled WGS sequence"/>
</dbReference>
<keyword evidence="4" id="KW-1185">Reference proteome</keyword>
<sequence>MLKDAAPLWLYCRNISNNTILYGPKEVQGQIGERYRINQPNFDNYRFVDATGELSGVLGNHEQSLTLYYCPATWAQVQRILVYLEIQKELPVYSQPSDDKAAIKIIPAGSKWLTRLRVTTDQHEFWYQIGNDEWLQFESGAVVLKEHEDAIANQRYQAAEKKQADQQVNAIIDFLPEQLLDLADEPYGKTINQVPNGDYVMVDDHFQDENEVTWCHIKDLGWANGIYVRMLS</sequence>
<evidence type="ECO:0000313" key="4">
    <source>
        <dbReference type="Proteomes" id="UP001314241"/>
    </source>
</evidence>
<evidence type="ECO:0000313" key="3">
    <source>
        <dbReference type="EMBL" id="CAK8054281.1"/>
    </source>
</evidence>
<dbReference type="Gene3D" id="3.10.20.320">
    <property type="entry name" value="Putative peptidoglycan bound protein (lpxtg motif)"/>
    <property type="match status" value="1"/>
</dbReference>
<name>A0ABP0EQ72_9LACO</name>